<dbReference type="SUPFAM" id="SSF47113">
    <property type="entry name" value="Histone-fold"/>
    <property type="match status" value="1"/>
</dbReference>
<dbReference type="SUPFAM" id="SSF48371">
    <property type="entry name" value="ARM repeat"/>
    <property type="match status" value="1"/>
</dbReference>
<dbReference type="STRING" id="32264.T1KXY9"/>
<dbReference type="Proteomes" id="UP000015104">
    <property type="component" value="Unassembled WGS sequence"/>
</dbReference>
<dbReference type="GO" id="GO:0051123">
    <property type="term" value="P:RNA polymerase II preinitiation complex assembly"/>
    <property type="evidence" value="ECO:0007669"/>
    <property type="project" value="TreeGrafter"/>
</dbReference>
<evidence type="ECO:0000256" key="1">
    <source>
        <dbReference type="ARBA" id="ARBA00004123"/>
    </source>
</evidence>
<evidence type="ECO:0000256" key="5">
    <source>
        <dbReference type="ARBA" id="ARBA00023242"/>
    </source>
</evidence>
<gene>
    <name evidence="8" type="primary">107368284</name>
</gene>
<evidence type="ECO:0000256" key="6">
    <source>
        <dbReference type="SAM" id="MobiDB-lite"/>
    </source>
</evidence>
<evidence type="ECO:0000256" key="2">
    <source>
        <dbReference type="ARBA" id="ARBA00007688"/>
    </source>
</evidence>
<dbReference type="PANTHER" id="PTHR10221:SF22">
    <property type="entry name" value="TAF6-LIKE RNA POLYMERASE II P300_CBP-ASSOCIATED FACTOR-ASSOCIATED FACTOR 65 KDA SUBUNIT 6L"/>
    <property type="match status" value="1"/>
</dbReference>
<organism evidence="8 9">
    <name type="scientific">Tetranychus urticae</name>
    <name type="common">Two-spotted spider mite</name>
    <dbReference type="NCBI Taxonomy" id="32264"/>
    <lineage>
        <taxon>Eukaryota</taxon>
        <taxon>Metazoa</taxon>
        <taxon>Ecdysozoa</taxon>
        <taxon>Arthropoda</taxon>
        <taxon>Chelicerata</taxon>
        <taxon>Arachnida</taxon>
        <taxon>Acari</taxon>
        <taxon>Acariformes</taxon>
        <taxon>Trombidiformes</taxon>
        <taxon>Prostigmata</taxon>
        <taxon>Eleutherengona</taxon>
        <taxon>Raphignathae</taxon>
        <taxon>Tetranychoidea</taxon>
        <taxon>Tetranychidae</taxon>
        <taxon>Tetranychus</taxon>
    </lineage>
</organism>
<dbReference type="GO" id="GO:0046695">
    <property type="term" value="C:SLIK (SAGA-like) complex"/>
    <property type="evidence" value="ECO:0007669"/>
    <property type="project" value="InterPro"/>
</dbReference>
<dbReference type="eggNOG" id="KOG2549">
    <property type="taxonomic scope" value="Eukaryota"/>
</dbReference>
<keyword evidence="5" id="KW-0539">Nucleus</keyword>
<dbReference type="HOGENOM" id="CLU_410691_0_0_1"/>
<dbReference type="OrthoDB" id="6621890at2759"/>
<dbReference type="GO" id="GO:0016251">
    <property type="term" value="F:RNA polymerase II general transcription initiation factor activity"/>
    <property type="evidence" value="ECO:0007669"/>
    <property type="project" value="InterPro"/>
</dbReference>
<comment type="similarity">
    <text evidence="2">Belongs to the TAF6 family.</text>
</comment>
<evidence type="ECO:0000256" key="3">
    <source>
        <dbReference type="ARBA" id="ARBA00023015"/>
    </source>
</evidence>
<reference evidence="8" key="2">
    <citation type="submission" date="2015-06" db="UniProtKB">
        <authorList>
            <consortium name="EnsemblMetazoa"/>
        </authorList>
    </citation>
    <scope>IDENTIFICATION</scope>
</reference>
<dbReference type="GO" id="GO:0046982">
    <property type="term" value="F:protein heterodimerization activity"/>
    <property type="evidence" value="ECO:0007669"/>
    <property type="project" value="InterPro"/>
</dbReference>
<dbReference type="GO" id="GO:0000124">
    <property type="term" value="C:SAGA complex"/>
    <property type="evidence" value="ECO:0007669"/>
    <property type="project" value="InterPro"/>
</dbReference>
<proteinExistence type="inferred from homology"/>
<name>T1KXY9_TETUR</name>
<keyword evidence="4" id="KW-0804">Transcription</keyword>
<evidence type="ECO:0000259" key="7">
    <source>
        <dbReference type="SMART" id="SM00803"/>
    </source>
</evidence>
<dbReference type="Gene3D" id="1.25.40.770">
    <property type="entry name" value="TAF6, C-terminal HEAT repeat domain"/>
    <property type="match status" value="1"/>
</dbReference>
<dbReference type="InterPro" id="IPR046344">
    <property type="entry name" value="TAF6_C_sf"/>
</dbReference>
<reference evidence="9" key="1">
    <citation type="submission" date="2011-08" db="EMBL/GenBank/DDBJ databases">
        <authorList>
            <person name="Rombauts S."/>
        </authorList>
    </citation>
    <scope>NUCLEOTIDE SEQUENCE</scope>
    <source>
        <strain evidence="9">London</strain>
    </source>
</reference>
<feature type="domain" description="TATA box binding protein associated factor (TAF) histone-like fold" evidence="7">
    <location>
        <begin position="18"/>
        <end position="83"/>
    </location>
</feature>
<dbReference type="InterPro" id="IPR016024">
    <property type="entry name" value="ARM-type_fold"/>
</dbReference>
<accession>T1KXY9</accession>
<dbReference type="CDD" id="cd08050">
    <property type="entry name" value="TAF6C"/>
    <property type="match status" value="1"/>
</dbReference>
<evidence type="ECO:0000313" key="8">
    <source>
        <dbReference type="EnsemblMetazoa" id="tetur26g01850.1"/>
    </source>
</evidence>
<feature type="compositionally biased region" description="Basic and acidic residues" evidence="6">
    <location>
        <begin position="516"/>
        <end position="534"/>
    </location>
</feature>
<keyword evidence="9" id="KW-1185">Reference proteome</keyword>
<evidence type="ECO:0000256" key="4">
    <source>
        <dbReference type="ARBA" id="ARBA00023163"/>
    </source>
</evidence>
<dbReference type="Gene3D" id="1.10.20.10">
    <property type="entry name" value="Histone, subunit A"/>
    <property type="match status" value="1"/>
</dbReference>
<dbReference type="GO" id="GO:0003713">
    <property type="term" value="F:transcription coactivator activity"/>
    <property type="evidence" value="ECO:0007669"/>
    <property type="project" value="TreeGrafter"/>
</dbReference>
<dbReference type="InterPro" id="IPR011442">
    <property type="entry name" value="TAF6_C"/>
</dbReference>
<dbReference type="InterPro" id="IPR009072">
    <property type="entry name" value="Histone-fold"/>
</dbReference>
<keyword evidence="3" id="KW-0805">Transcription regulation</keyword>
<sequence length="669" mass="75104">MDGYGSDDIAADKSRNYTSFGLESIKLFASTVHSPNAIEAKVLAQLSEDTSYRLRELIASSFQYTRHSKRFKLTCDDVNRALKASDSQAIYGFSGSESSKEIHVPEAGVFVTEDKPVDLVKISESIINKSYKVNLIAESPQYRIDWLNPGSRTIKELNQPGPDEKPSPEYLQLMKIFNCISKGIISRNISVFHKTLVGLSKHSNVQHILSYLVKFIANNVAKTNNGKTARQLLLSIRALSKNNYLQVTSDIYVTPLVKSVLHCILRGSSDHSYPSSSSSSSSATSTLASVLTSSSVPPTPTLNGTIEDNNNCSDSSDTWSLKSFASSILVDMFKEWSSSFVHNKFYNHIIRALVSCICDSSQSYASHYGAIVAFTRLGFDCIINHLYPFIGSYLNELSIYQNDNLISTSHDAIGAQQILGAWLNLAAFLLRKFREMALVENNFQFQHIVGELLEHFGDSLAMQLPADFPDPEKIYIKKPPQQIKMPIVTGEELLDTFYDNNIGGRGGETLSEDEELRSNDSIDGKSNESEKDFKRHDGTHLLVESTISDPSLGVKLTIKKIRRQRRSVDEQYSSNGKSGRKWKKPKLQNFMECFTEECEDLLLEEVQTKGNLYSHRMVKKTLSLPYQPTSWYLLANKLPSLAKKRKSNGITTDHHWRRKLFSCTLNTTL</sequence>
<dbReference type="PANTHER" id="PTHR10221">
    <property type="entry name" value="TRANSCRIPTION INITIATION FACTOR TFIID SUBUNIT 6"/>
    <property type="match status" value="1"/>
</dbReference>
<dbReference type="KEGG" id="tut:107368284"/>
<dbReference type="EnsemblMetazoa" id="tetur26g01850.1">
    <property type="protein sequence ID" value="tetur26g01850.1"/>
    <property type="gene ID" value="tetur26g01850"/>
</dbReference>
<dbReference type="InterPro" id="IPR037796">
    <property type="entry name" value="TAF6"/>
</dbReference>
<dbReference type="GO" id="GO:0005669">
    <property type="term" value="C:transcription factor TFIID complex"/>
    <property type="evidence" value="ECO:0007669"/>
    <property type="project" value="InterPro"/>
</dbReference>
<protein>
    <recommendedName>
        <fullName evidence="7">TATA box binding protein associated factor (TAF) histone-like fold domain-containing protein</fullName>
    </recommendedName>
</protein>
<dbReference type="CDD" id="cd22932">
    <property type="entry name" value="HFD_TAF6L"/>
    <property type="match status" value="1"/>
</dbReference>
<dbReference type="SMART" id="SM00803">
    <property type="entry name" value="TAF"/>
    <property type="match status" value="1"/>
</dbReference>
<dbReference type="InterPro" id="IPR004823">
    <property type="entry name" value="TAF_TATA-bd_Histone-like_dom"/>
</dbReference>
<dbReference type="EMBL" id="CAEY01000697">
    <property type="status" value="NOT_ANNOTATED_CDS"/>
    <property type="molecule type" value="Genomic_DNA"/>
</dbReference>
<comment type="subcellular location">
    <subcellularLocation>
        <location evidence="1">Nucleus</location>
    </subcellularLocation>
</comment>
<dbReference type="Pfam" id="PF02969">
    <property type="entry name" value="TAF"/>
    <property type="match status" value="1"/>
</dbReference>
<dbReference type="AlphaFoldDB" id="T1KXY9"/>
<dbReference type="Pfam" id="PF07571">
    <property type="entry name" value="TAF6_C"/>
    <property type="match status" value="1"/>
</dbReference>
<feature type="region of interest" description="Disordered" evidence="6">
    <location>
        <begin position="504"/>
        <end position="534"/>
    </location>
</feature>
<evidence type="ECO:0000313" key="9">
    <source>
        <dbReference type="Proteomes" id="UP000015104"/>
    </source>
</evidence>